<name>A0A7K0CQ27_9ACTN</name>
<dbReference type="Proteomes" id="UP000466345">
    <property type="component" value="Unassembled WGS sequence"/>
</dbReference>
<evidence type="ECO:0000313" key="2">
    <source>
        <dbReference type="Proteomes" id="UP000466345"/>
    </source>
</evidence>
<accession>A0A7K0CQ27</accession>
<proteinExistence type="predicted"/>
<evidence type="ECO:0000313" key="1">
    <source>
        <dbReference type="EMBL" id="MQY14854.1"/>
    </source>
</evidence>
<dbReference type="AlphaFoldDB" id="A0A7K0CQ27"/>
<dbReference type="EMBL" id="WEGJ01000025">
    <property type="protein sequence ID" value="MQY14854.1"/>
    <property type="molecule type" value="Genomic_DNA"/>
</dbReference>
<reference evidence="1 2" key="1">
    <citation type="submission" date="2019-10" db="EMBL/GenBank/DDBJ databases">
        <title>Streptomyces smaragdinus sp. nov. and Streptomyces fabii sp. nov., isolated from the gut of fungus growing-termite Macrotermes natalensis.</title>
        <authorList>
            <person name="Schwitalla J."/>
            <person name="Benndorf R."/>
            <person name="Martin K."/>
            <person name="De Beer W."/>
            <person name="Kaster A.-K."/>
            <person name="Vollmers J."/>
            <person name="Poulsen M."/>
            <person name="Beemelmanns C."/>
        </authorList>
    </citation>
    <scope>NUCLEOTIDE SEQUENCE [LARGE SCALE GENOMIC DNA]</scope>
    <source>
        <strain evidence="1 2">RB5</strain>
    </source>
</reference>
<comment type="caution">
    <text evidence="1">The sequence shown here is derived from an EMBL/GenBank/DDBJ whole genome shotgun (WGS) entry which is preliminary data.</text>
</comment>
<gene>
    <name evidence="1" type="ORF">SRB5_50300</name>
</gene>
<keyword evidence="2" id="KW-1185">Reference proteome</keyword>
<sequence length="132" mass="13909">MTSRAERELGPFVRRYETAVARHGRVGLISLLPGPAAAAAVPVTIQTFEEPSDGSAAGLLSGVARVLPWDTITGVSDIGQDNAVGRTMGWDIHCRIRTSSGKRLLLTGFTQDAAELSAVLRRAVEGARPGAE</sequence>
<dbReference type="OrthoDB" id="4246740at2"/>
<protein>
    <submittedName>
        <fullName evidence="1">Uncharacterized protein</fullName>
    </submittedName>
</protein>
<organism evidence="1 2">
    <name type="scientific">Streptomyces smaragdinus</name>
    <dbReference type="NCBI Taxonomy" id="2585196"/>
    <lineage>
        <taxon>Bacteria</taxon>
        <taxon>Bacillati</taxon>
        <taxon>Actinomycetota</taxon>
        <taxon>Actinomycetes</taxon>
        <taxon>Kitasatosporales</taxon>
        <taxon>Streptomycetaceae</taxon>
        <taxon>Streptomyces</taxon>
    </lineage>
</organism>
<dbReference type="RefSeq" id="WP_153455699.1">
    <property type="nucleotide sequence ID" value="NZ_WEGJ01000025.1"/>
</dbReference>